<dbReference type="GO" id="GO:0004805">
    <property type="term" value="F:trehalose-phosphatase activity"/>
    <property type="evidence" value="ECO:0007669"/>
    <property type="project" value="TreeGrafter"/>
</dbReference>
<reference evidence="8 9" key="1">
    <citation type="journal article" date="2014" name="Am. J. Bot.">
        <title>Genome assembly and annotation for red clover (Trifolium pratense; Fabaceae).</title>
        <authorList>
            <person name="Istvanek J."/>
            <person name="Jaros M."/>
            <person name="Krenek A."/>
            <person name="Repkova J."/>
        </authorList>
    </citation>
    <scope>NUCLEOTIDE SEQUENCE [LARGE SCALE GENOMIC DNA]</scope>
    <source>
        <strain evidence="9">cv. Tatra</strain>
        <tissue evidence="8">Young leaves</tissue>
    </source>
</reference>
<dbReference type="GO" id="GO:0003825">
    <property type="term" value="F:alpha,alpha-trehalose-phosphate synthase (UDP-forming) activity"/>
    <property type="evidence" value="ECO:0007669"/>
    <property type="project" value="UniProtKB-EC"/>
</dbReference>
<comment type="catalytic activity">
    <reaction evidence="7">
        <text>D-glucose 6-phosphate + UDP-alpha-D-glucose = alpha,alpha-trehalose 6-phosphate + UDP + H(+)</text>
        <dbReference type="Rhea" id="RHEA:18889"/>
        <dbReference type="ChEBI" id="CHEBI:15378"/>
        <dbReference type="ChEBI" id="CHEBI:58223"/>
        <dbReference type="ChEBI" id="CHEBI:58429"/>
        <dbReference type="ChEBI" id="CHEBI:58885"/>
        <dbReference type="ChEBI" id="CHEBI:61548"/>
        <dbReference type="EC" id="2.4.1.15"/>
    </reaction>
</comment>
<evidence type="ECO:0000256" key="7">
    <source>
        <dbReference type="ARBA" id="ARBA00048039"/>
    </source>
</evidence>
<sequence length="882" mass="99256">MASRSYANLLDLAGGGDFLDNIPHTPRTLPRVMTVPGIISDLDGDSDVSSSGCRERKIIVANMLPLQAKRDIETGNWCFSWDEDSILLQLKDGFSSDTEVIYVGSLKADIDMGEQDAVAQKLLDDFNCVPTFLPHELQKKFYLGFCKQQLWPLFHYMLPICSDHGDRFDRTLWQAYVSANKIFADKVMEVINPDDDFVWVHDYHLMVLPTFLRKRFNRVKLGFFLHSPFPSSEIYRTLPVRDEILKGLLNSDLIGFHTFDYARHFLSCCSRMLGLDYESKRGHIGLDYFGRTIFIKILPVGIHMGRLDSVLNLPSTSSKLKEIQEEFKDKKVILGVDDMDIFKGINLKFLAVEQLLQQKPDLQGQVVLIQVVNPARGSGKDVQEAKKEAYSIAQRINDRYGSNDYQPVIIIDRHVPRFEKSAYYAVAECCIVNAVRDGMNLVPYKYIVCRQGTPKLDEAVGRRSDCPRTSMLVVSEFIGCSPSLSGAIRVNPWDIEAVADALHLALTIVEPEKELRHEKHYRYVSSHDVAYWARSFMQDLERACKDHYTKRCWGIGLGLGFRVISLSHGFRKLSIDHIVSAYKRTTRRAIFLDYDGTIVSQTSINKTPSPEVISVLNALCNDTKNIVFIVSGRARDSLSEWFTSCKLLGLAAEHGYFLRWNSDSEWETSHFSADLDWKQIVVPVMQSYTEATDGSNIEIKESALVWHHQDADPDFGSCQAKELLDHLESVLANEPALVKRGQHIVEVKPQGVTKGLVAEKVLLNMVSGGNPPDFVMCIGDDRSDEDMFESILSTVSCPSLPAAPDIFACTVGRKPSKAKYFLDDPSDVVRMLQGLAASSNPTKPRHLAQFQCNFAVVEPDSFLAPEPVCMASGKLRCGSWTV</sequence>
<evidence type="ECO:0000256" key="3">
    <source>
        <dbReference type="ARBA" id="ARBA00012538"/>
    </source>
</evidence>
<keyword evidence="6" id="KW-0808">Transferase</keyword>
<comment type="similarity">
    <text evidence="2">In the C-terminal section; belongs to the trehalose phosphatase family.</text>
</comment>
<dbReference type="NCBIfam" id="TIGR00685">
    <property type="entry name" value="T6PP"/>
    <property type="match status" value="1"/>
</dbReference>
<dbReference type="SUPFAM" id="SSF53756">
    <property type="entry name" value="UDP-Glycosyltransferase/glycogen phosphorylase"/>
    <property type="match status" value="1"/>
</dbReference>
<dbReference type="EC" id="2.4.1.15" evidence="3"/>
<dbReference type="AlphaFoldDB" id="A0A2K3P2P7"/>
<dbReference type="FunFam" id="3.40.50.2000:FF:000010">
    <property type="entry name" value="Alpha,alpha-trehalose-phosphate synthase"/>
    <property type="match status" value="1"/>
</dbReference>
<dbReference type="InterPro" id="IPR006379">
    <property type="entry name" value="HAD-SF_hydro_IIB"/>
</dbReference>
<comment type="similarity">
    <text evidence="1">In the N-terminal section; belongs to the glycosyltransferase 20 family.</text>
</comment>
<keyword evidence="4" id="KW-0597">Phosphoprotein</keyword>
<evidence type="ECO:0000256" key="4">
    <source>
        <dbReference type="ARBA" id="ARBA00022553"/>
    </source>
</evidence>
<evidence type="ECO:0000256" key="1">
    <source>
        <dbReference type="ARBA" id="ARBA00005409"/>
    </source>
</evidence>
<evidence type="ECO:0000256" key="5">
    <source>
        <dbReference type="ARBA" id="ARBA00022676"/>
    </source>
</evidence>
<dbReference type="FunFam" id="3.40.50.1000:FF:000054">
    <property type="entry name" value="alpha,alpha-trehalose-phosphate synthase [UDP-forming] 6"/>
    <property type="match status" value="1"/>
</dbReference>
<accession>A0A2K3P2P7</accession>
<proteinExistence type="inferred from homology"/>
<dbReference type="SUPFAM" id="SSF56784">
    <property type="entry name" value="HAD-like"/>
    <property type="match status" value="1"/>
</dbReference>
<keyword evidence="5" id="KW-0328">Glycosyltransferase</keyword>
<evidence type="ECO:0000256" key="2">
    <source>
        <dbReference type="ARBA" id="ARBA00006330"/>
    </source>
</evidence>
<dbReference type="Gene3D" id="3.40.50.2000">
    <property type="entry name" value="Glycogen Phosphorylase B"/>
    <property type="match status" value="2"/>
</dbReference>
<dbReference type="STRING" id="57577.A0A2K3P2P7"/>
<organism evidence="8 9">
    <name type="scientific">Trifolium pratense</name>
    <name type="common">Red clover</name>
    <dbReference type="NCBI Taxonomy" id="57577"/>
    <lineage>
        <taxon>Eukaryota</taxon>
        <taxon>Viridiplantae</taxon>
        <taxon>Streptophyta</taxon>
        <taxon>Embryophyta</taxon>
        <taxon>Tracheophyta</taxon>
        <taxon>Spermatophyta</taxon>
        <taxon>Magnoliopsida</taxon>
        <taxon>eudicotyledons</taxon>
        <taxon>Gunneridae</taxon>
        <taxon>Pentapetalae</taxon>
        <taxon>rosids</taxon>
        <taxon>fabids</taxon>
        <taxon>Fabales</taxon>
        <taxon>Fabaceae</taxon>
        <taxon>Papilionoideae</taxon>
        <taxon>50 kb inversion clade</taxon>
        <taxon>NPAAA clade</taxon>
        <taxon>Hologalegina</taxon>
        <taxon>IRL clade</taxon>
        <taxon>Trifolieae</taxon>
        <taxon>Trifolium</taxon>
    </lineage>
</organism>
<dbReference type="Gene3D" id="3.40.50.1000">
    <property type="entry name" value="HAD superfamily/HAD-like"/>
    <property type="match status" value="2"/>
</dbReference>
<reference evidence="8 9" key="2">
    <citation type="journal article" date="2017" name="Front. Plant Sci.">
        <title>Gene Classification and Mining of Molecular Markers Useful in Red Clover (Trifolium pratense) Breeding.</title>
        <authorList>
            <person name="Istvanek J."/>
            <person name="Dluhosova J."/>
            <person name="Dluhos P."/>
            <person name="Patkova L."/>
            <person name="Nedelnik J."/>
            <person name="Repkova J."/>
        </authorList>
    </citation>
    <scope>NUCLEOTIDE SEQUENCE [LARGE SCALE GENOMIC DNA]</scope>
    <source>
        <strain evidence="9">cv. Tatra</strain>
        <tissue evidence="8">Young leaves</tissue>
    </source>
</reference>
<dbReference type="PANTHER" id="PTHR10788:SF14">
    <property type="entry name" value="ALPHA,ALPHA-TREHALOSE-PHOSPHATE SYNTHASE [UDP-FORMING] 9-RELATED"/>
    <property type="match status" value="1"/>
</dbReference>
<gene>
    <name evidence="8" type="ORF">L195_g006066</name>
</gene>
<dbReference type="GO" id="GO:0005992">
    <property type="term" value="P:trehalose biosynthetic process"/>
    <property type="evidence" value="ECO:0007669"/>
    <property type="project" value="InterPro"/>
</dbReference>
<dbReference type="CDD" id="cd01627">
    <property type="entry name" value="HAD_TPP"/>
    <property type="match status" value="1"/>
</dbReference>
<dbReference type="PANTHER" id="PTHR10788">
    <property type="entry name" value="TREHALOSE-6-PHOSPHATE SYNTHASE"/>
    <property type="match status" value="1"/>
</dbReference>
<evidence type="ECO:0000313" key="9">
    <source>
        <dbReference type="Proteomes" id="UP000236291"/>
    </source>
</evidence>
<evidence type="ECO:0000256" key="6">
    <source>
        <dbReference type="ARBA" id="ARBA00022679"/>
    </source>
</evidence>
<comment type="caution">
    <text evidence="8">The sequence shown here is derived from an EMBL/GenBank/DDBJ whole genome shotgun (WGS) entry which is preliminary data.</text>
</comment>
<dbReference type="Proteomes" id="UP000236291">
    <property type="component" value="Unassembled WGS sequence"/>
</dbReference>
<dbReference type="Pfam" id="PF02358">
    <property type="entry name" value="Trehalose_PPase"/>
    <property type="match status" value="1"/>
</dbReference>
<dbReference type="FunFam" id="3.40.50.2000:FF:000017">
    <property type="entry name" value="alpha,alpha-trehalose-phosphate synthase [UDP-forming] 6"/>
    <property type="match status" value="1"/>
</dbReference>
<evidence type="ECO:0000313" key="8">
    <source>
        <dbReference type="EMBL" id="PNY09513.1"/>
    </source>
</evidence>
<dbReference type="InterPro" id="IPR003337">
    <property type="entry name" value="Trehalose_PPase"/>
</dbReference>
<protein>
    <recommendedName>
        <fullName evidence="3">alpha,alpha-trehalose-phosphate synthase (UDP-forming)</fullName>
        <ecNumber evidence="3">2.4.1.15</ecNumber>
    </recommendedName>
</protein>
<dbReference type="NCBIfam" id="TIGR01484">
    <property type="entry name" value="HAD-SF-IIB"/>
    <property type="match status" value="1"/>
</dbReference>
<dbReference type="InterPro" id="IPR036412">
    <property type="entry name" value="HAD-like_sf"/>
</dbReference>
<name>A0A2K3P2P7_TRIPR</name>
<dbReference type="GO" id="GO:0005829">
    <property type="term" value="C:cytosol"/>
    <property type="evidence" value="ECO:0007669"/>
    <property type="project" value="TreeGrafter"/>
</dbReference>
<dbReference type="Pfam" id="PF00982">
    <property type="entry name" value="Glyco_transf_20"/>
    <property type="match status" value="1"/>
</dbReference>
<dbReference type="InterPro" id="IPR001830">
    <property type="entry name" value="Glyco_trans_20"/>
</dbReference>
<dbReference type="CDD" id="cd03788">
    <property type="entry name" value="GT20_TPS"/>
    <property type="match status" value="1"/>
</dbReference>
<dbReference type="FunFam" id="3.40.50.1000:FF:000052">
    <property type="entry name" value="Alpha,alpha-trehalose-phosphate synthase [UDP-forming] 6"/>
    <property type="match status" value="1"/>
</dbReference>
<dbReference type="InterPro" id="IPR023214">
    <property type="entry name" value="HAD_sf"/>
</dbReference>
<dbReference type="EMBL" id="ASHM01003195">
    <property type="protein sequence ID" value="PNY09513.1"/>
    <property type="molecule type" value="Genomic_DNA"/>
</dbReference>